<organism evidence="3">
    <name type="scientific">freshwater metagenome</name>
    <dbReference type="NCBI Taxonomy" id="449393"/>
    <lineage>
        <taxon>unclassified sequences</taxon>
        <taxon>metagenomes</taxon>
        <taxon>ecological metagenomes</taxon>
    </lineage>
</organism>
<reference evidence="3" key="1">
    <citation type="submission" date="2020-05" db="EMBL/GenBank/DDBJ databases">
        <authorList>
            <person name="Chiriac C."/>
            <person name="Salcher M."/>
            <person name="Ghai R."/>
            <person name="Kavagutti S V."/>
        </authorList>
    </citation>
    <scope>NUCLEOTIDE SEQUENCE</scope>
</reference>
<feature type="transmembrane region" description="Helical" evidence="1">
    <location>
        <begin position="21"/>
        <end position="39"/>
    </location>
</feature>
<protein>
    <submittedName>
        <fullName evidence="3">Unannotated protein</fullName>
    </submittedName>
</protein>
<evidence type="ECO:0000256" key="1">
    <source>
        <dbReference type="SAM" id="Phobius"/>
    </source>
</evidence>
<name>A0A6J6CV55_9ZZZZ</name>
<gene>
    <name evidence="3" type="ORF">UFOPK1506_00614</name>
</gene>
<dbReference type="AlphaFoldDB" id="A0A6J6CV55"/>
<dbReference type="InterPro" id="IPR046672">
    <property type="entry name" value="DUF6542"/>
</dbReference>
<evidence type="ECO:0000259" key="2">
    <source>
        <dbReference type="Pfam" id="PF20177"/>
    </source>
</evidence>
<sequence length="148" mass="15795">MSTSDKPNAIEINGRPIIQGRGLTSPGIVVLYVLGLLFVQTLENFISGQPGRITGIVLLALFFGAVKLGRRGTLFTAVVTPPLALSATLLVATVISKGFGVTGLLVGIVSNLARLAPWLLLTALISWSYFFITERRQLTSSRQPSNLS</sequence>
<keyword evidence="1" id="KW-0812">Transmembrane</keyword>
<feature type="domain" description="DUF6542" evidence="2">
    <location>
        <begin position="22"/>
        <end position="125"/>
    </location>
</feature>
<feature type="transmembrane region" description="Helical" evidence="1">
    <location>
        <begin position="115"/>
        <end position="132"/>
    </location>
</feature>
<feature type="transmembrane region" description="Helical" evidence="1">
    <location>
        <begin position="75"/>
        <end position="95"/>
    </location>
</feature>
<feature type="transmembrane region" description="Helical" evidence="1">
    <location>
        <begin position="51"/>
        <end position="68"/>
    </location>
</feature>
<dbReference type="Pfam" id="PF20177">
    <property type="entry name" value="DUF6542"/>
    <property type="match status" value="1"/>
</dbReference>
<evidence type="ECO:0000313" key="3">
    <source>
        <dbReference type="EMBL" id="CAB4553618.1"/>
    </source>
</evidence>
<keyword evidence="1" id="KW-0472">Membrane</keyword>
<keyword evidence="1" id="KW-1133">Transmembrane helix</keyword>
<proteinExistence type="predicted"/>
<dbReference type="EMBL" id="CAEZSV010000094">
    <property type="protein sequence ID" value="CAB4553618.1"/>
    <property type="molecule type" value="Genomic_DNA"/>
</dbReference>
<accession>A0A6J6CV55</accession>